<reference evidence="1" key="1">
    <citation type="journal article" date="2019" name="Sci. Rep.">
        <title>Draft genome of Tanacetum cinerariifolium, the natural source of mosquito coil.</title>
        <authorList>
            <person name="Yamashiro T."/>
            <person name="Shiraishi A."/>
            <person name="Satake H."/>
            <person name="Nakayama K."/>
        </authorList>
    </citation>
    <scope>NUCLEOTIDE SEQUENCE</scope>
</reference>
<sequence length="86" mass="9123">GEGHAGFQAGRGAGGGDDLARRVARDATLVLQADRIRPVGVAVGRVQRMVDGGQRIAGADRVEAGGFDLQQFTLFIPELIRRRPEA</sequence>
<name>A0A699XN77_TANCI</name>
<feature type="non-terminal residue" evidence="1">
    <location>
        <position position="86"/>
    </location>
</feature>
<proteinExistence type="predicted"/>
<comment type="caution">
    <text evidence="1">The sequence shown here is derived from an EMBL/GenBank/DDBJ whole genome shotgun (WGS) entry which is preliminary data.</text>
</comment>
<gene>
    <name evidence="1" type="ORF">Tci_929893</name>
</gene>
<protein>
    <submittedName>
        <fullName evidence="1">Uncharacterized protein</fullName>
    </submittedName>
</protein>
<dbReference type="AlphaFoldDB" id="A0A699XN77"/>
<accession>A0A699XN77</accession>
<organism evidence="1">
    <name type="scientific">Tanacetum cinerariifolium</name>
    <name type="common">Dalmatian daisy</name>
    <name type="synonym">Chrysanthemum cinerariifolium</name>
    <dbReference type="NCBI Taxonomy" id="118510"/>
    <lineage>
        <taxon>Eukaryota</taxon>
        <taxon>Viridiplantae</taxon>
        <taxon>Streptophyta</taxon>
        <taxon>Embryophyta</taxon>
        <taxon>Tracheophyta</taxon>
        <taxon>Spermatophyta</taxon>
        <taxon>Magnoliopsida</taxon>
        <taxon>eudicotyledons</taxon>
        <taxon>Gunneridae</taxon>
        <taxon>Pentapetalae</taxon>
        <taxon>asterids</taxon>
        <taxon>campanulids</taxon>
        <taxon>Asterales</taxon>
        <taxon>Asteraceae</taxon>
        <taxon>Asteroideae</taxon>
        <taxon>Anthemideae</taxon>
        <taxon>Anthemidinae</taxon>
        <taxon>Tanacetum</taxon>
    </lineage>
</organism>
<dbReference type="EMBL" id="BKCJ011846590">
    <property type="protein sequence ID" value="GFD57924.1"/>
    <property type="molecule type" value="Genomic_DNA"/>
</dbReference>
<evidence type="ECO:0000313" key="1">
    <source>
        <dbReference type="EMBL" id="GFD57924.1"/>
    </source>
</evidence>
<feature type="non-terminal residue" evidence="1">
    <location>
        <position position="1"/>
    </location>
</feature>